<dbReference type="RefSeq" id="WP_119925807.1">
    <property type="nucleotide sequence ID" value="NZ_QZEY01000002.1"/>
</dbReference>
<reference evidence="2 3" key="1">
    <citation type="submission" date="2018-09" db="EMBL/GenBank/DDBJ databases">
        <title>YIM 75507 draft genome.</title>
        <authorList>
            <person name="Tang S."/>
            <person name="Feng Y."/>
        </authorList>
    </citation>
    <scope>NUCLEOTIDE SEQUENCE [LARGE SCALE GENOMIC DNA]</scope>
    <source>
        <strain evidence="2 3">YIM 75507</strain>
    </source>
</reference>
<gene>
    <name evidence="2" type="ORF">D5H75_08820</name>
</gene>
<evidence type="ECO:0000313" key="2">
    <source>
        <dbReference type="EMBL" id="RJL34504.1"/>
    </source>
</evidence>
<accession>A0A3A4B9V1</accession>
<sequence>MDVLNRYREAPFTYDEVGATASGPLPAGYGHLRHRARLGPAARFGEAARRLLTWGMHRRLLLCPEFSAPRAAPGVLVISHLGPVRAPCRVVWTIEEPARAGFAYGTLPGHPETGEESFLLTVRGGDLWFEVKSFTRPARWYSRAAGPLLTLTQQAFARAYATALKPR</sequence>
<proteinExistence type="predicted"/>
<comment type="caution">
    <text evidence="2">The sequence shown here is derived from an EMBL/GenBank/DDBJ whole genome shotgun (WGS) entry which is preliminary data.</text>
</comment>
<dbReference type="InterPro" id="IPR018960">
    <property type="entry name" value="DUF1990"/>
</dbReference>
<dbReference type="EMBL" id="QZEY01000002">
    <property type="protein sequence ID" value="RJL34504.1"/>
    <property type="molecule type" value="Genomic_DNA"/>
</dbReference>
<dbReference type="PANTHER" id="PTHR34202">
    <property type="entry name" value="UPF0548 PROTEIN"/>
    <property type="match status" value="1"/>
</dbReference>
<feature type="domain" description="DUF1990" evidence="1">
    <location>
        <begin position="13"/>
        <end position="162"/>
    </location>
</feature>
<dbReference type="AlphaFoldDB" id="A0A3A4B9V1"/>
<keyword evidence="3" id="KW-1185">Reference proteome</keyword>
<protein>
    <submittedName>
        <fullName evidence="2">DUF1990 domain-containing protein</fullName>
    </submittedName>
</protein>
<dbReference type="Proteomes" id="UP000265768">
    <property type="component" value="Unassembled WGS sequence"/>
</dbReference>
<organism evidence="2 3">
    <name type="scientific">Bailinhaonella thermotolerans</name>
    <dbReference type="NCBI Taxonomy" id="1070861"/>
    <lineage>
        <taxon>Bacteria</taxon>
        <taxon>Bacillati</taxon>
        <taxon>Actinomycetota</taxon>
        <taxon>Actinomycetes</taxon>
        <taxon>Streptosporangiales</taxon>
        <taxon>Streptosporangiaceae</taxon>
        <taxon>Bailinhaonella</taxon>
    </lineage>
</organism>
<evidence type="ECO:0000313" key="3">
    <source>
        <dbReference type="Proteomes" id="UP000265768"/>
    </source>
</evidence>
<dbReference type="PANTHER" id="PTHR34202:SF1">
    <property type="entry name" value="UPF0548 PROTEIN"/>
    <property type="match status" value="1"/>
</dbReference>
<dbReference type="OrthoDB" id="120660at2"/>
<dbReference type="Pfam" id="PF09348">
    <property type="entry name" value="DUF1990"/>
    <property type="match status" value="1"/>
</dbReference>
<evidence type="ECO:0000259" key="1">
    <source>
        <dbReference type="Pfam" id="PF09348"/>
    </source>
</evidence>
<dbReference type="PIRSF" id="PIRSF010260">
    <property type="entry name" value="UCP010260"/>
    <property type="match status" value="1"/>
</dbReference>
<dbReference type="InterPro" id="IPR014457">
    <property type="entry name" value="UCP010260"/>
</dbReference>
<name>A0A3A4B9V1_9ACTN</name>